<name>A0ACC1HBS1_9FUNG</name>
<evidence type="ECO:0000313" key="1">
    <source>
        <dbReference type="EMBL" id="KAJ1673440.1"/>
    </source>
</evidence>
<reference evidence="1" key="1">
    <citation type="submission" date="2022-06" db="EMBL/GenBank/DDBJ databases">
        <title>Phylogenomic reconstructions and comparative analyses of Kickxellomycotina fungi.</title>
        <authorList>
            <person name="Reynolds N.K."/>
            <person name="Stajich J.E."/>
            <person name="Barry K."/>
            <person name="Grigoriev I.V."/>
            <person name="Crous P."/>
            <person name="Smith M.E."/>
        </authorList>
    </citation>
    <scope>NUCLEOTIDE SEQUENCE</scope>
    <source>
        <strain evidence="1">RSA 2271</strain>
    </source>
</reference>
<proteinExistence type="predicted"/>
<evidence type="ECO:0000313" key="2">
    <source>
        <dbReference type="Proteomes" id="UP001145114"/>
    </source>
</evidence>
<protein>
    <submittedName>
        <fullName evidence="1">Uncharacterized protein</fullName>
    </submittedName>
</protein>
<comment type="caution">
    <text evidence="1">The sequence shown here is derived from an EMBL/GenBank/DDBJ whole genome shotgun (WGS) entry which is preliminary data.</text>
</comment>
<dbReference type="EMBL" id="JAMZIH010006948">
    <property type="protein sequence ID" value="KAJ1673440.1"/>
    <property type="molecule type" value="Genomic_DNA"/>
</dbReference>
<organism evidence="1 2">
    <name type="scientific">Spiromyces aspiralis</name>
    <dbReference type="NCBI Taxonomy" id="68401"/>
    <lineage>
        <taxon>Eukaryota</taxon>
        <taxon>Fungi</taxon>
        <taxon>Fungi incertae sedis</taxon>
        <taxon>Zoopagomycota</taxon>
        <taxon>Kickxellomycotina</taxon>
        <taxon>Kickxellomycetes</taxon>
        <taxon>Kickxellales</taxon>
        <taxon>Kickxellaceae</taxon>
        <taxon>Spiromyces</taxon>
    </lineage>
</organism>
<feature type="non-terminal residue" evidence="1">
    <location>
        <position position="535"/>
    </location>
</feature>
<sequence>MQPAASDTADIDSDRAEHKQQSNQPAPSLAASSGMTAGPAITSVSGVNWWTPVECRKLIQSYKELDIANLYPGNRSKKTAWEDISRKLAASSIHRTPHECHIKWKNLKRAYRRHLRALMANDFEQLEKVRFPYFDELDPVVGAKERTLLYSQNHHQQQHQPQQPPPQGEDVGSDINVGQAQQQQQASRRTQQQQQQQQHRYQHHRLAHLVQNPAQLTPNTMSANANTNDGSDPEDRINGQTTFPHYHQPRQQYHNHPHYHQSQPLGNGGGGEQPLSSTVKSESNNNNNNNSGGDGTRRRSISRFVAIDPLDPLGVGPAMNISHSHGHSHNVGDPLPAKHRHSGSAQQQQQQQHHHSFDPPNALPRVRPRSSDLEDDASDADDRLEQPPTSRPRYRYSPVGDGSNGGDTNTFPMSAATNHTHLPHHHHHHHQGYGVTSQQNSAAESQWQTHYHGHRQQLQGVIQDTTSPYSTALADRLVDEYSQLRIMTHQVLNKMLQTHDRFLETMESIVRHSSFLGSTSAVATPSEIASAPPAH</sequence>
<gene>
    <name evidence="1" type="ORF">EV182_005226</name>
</gene>
<accession>A0ACC1HBS1</accession>
<keyword evidence="2" id="KW-1185">Reference proteome</keyword>
<dbReference type="Proteomes" id="UP001145114">
    <property type="component" value="Unassembled WGS sequence"/>
</dbReference>